<organism evidence="2 3">
    <name type="scientific">Paramecium tetraurelia</name>
    <dbReference type="NCBI Taxonomy" id="5888"/>
    <lineage>
        <taxon>Eukaryota</taxon>
        <taxon>Sar</taxon>
        <taxon>Alveolata</taxon>
        <taxon>Ciliophora</taxon>
        <taxon>Intramacronucleata</taxon>
        <taxon>Oligohymenophorea</taxon>
        <taxon>Peniculida</taxon>
        <taxon>Parameciidae</taxon>
        <taxon>Paramecium</taxon>
    </lineage>
</organism>
<evidence type="ECO:0000256" key="1">
    <source>
        <dbReference type="SAM" id="Coils"/>
    </source>
</evidence>
<dbReference type="RefSeq" id="XP_001431666.1">
    <property type="nucleotide sequence ID" value="XM_001431629.1"/>
</dbReference>
<evidence type="ECO:0000313" key="3">
    <source>
        <dbReference type="Proteomes" id="UP000000600"/>
    </source>
</evidence>
<gene>
    <name evidence="2" type="ORF">GSPATT00006121001</name>
</gene>
<keyword evidence="1" id="KW-0175">Coiled coil</keyword>
<dbReference type="GeneID" id="5017450"/>
<dbReference type="Proteomes" id="UP000000600">
    <property type="component" value="Unassembled WGS sequence"/>
</dbReference>
<dbReference type="OrthoDB" id="309750at2759"/>
<reference evidence="2 3" key="1">
    <citation type="journal article" date="2006" name="Nature">
        <title>Global trends of whole-genome duplications revealed by the ciliate Paramecium tetraurelia.</title>
        <authorList>
            <consortium name="Genoscope"/>
            <person name="Aury J.-M."/>
            <person name="Jaillon O."/>
            <person name="Duret L."/>
            <person name="Noel B."/>
            <person name="Jubin C."/>
            <person name="Porcel B.M."/>
            <person name="Segurens B."/>
            <person name="Daubin V."/>
            <person name="Anthouard V."/>
            <person name="Aiach N."/>
            <person name="Arnaiz O."/>
            <person name="Billaut A."/>
            <person name="Beisson J."/>
            <person name="Blanc I."/>
            <person name="Bouhouche K."/>
            <person name="Camara F."/>
            <person name="Duharcourt S."/>
            <person name="Guigo R."/>
            <person name="Gogendeau D."/>
            <person name="Katinka M."/>
            <person name="Keller A.-M."/>
            <person name="Kissmehl R."/>
            <person name="Klotz C."/>
            <person name="Koll F."/>
            <person name="Le Moue A."/>
            <person name="Lepere C."/>
            <person name="Malinsky S."/>
            <person name="Nowacki M."/>
            <person name="Nowak J.K."/>
            <person name="Plattner H."/>
            <person name="Poulain J."/>
            <person name="Ruiz F."/>
            <person name="Serrano V."/>
            <person name="Zagulski M."/>
            <person name="Dessen P."/>
            <person name="Betermier M."/>
            <person name="Weissenbach J."/>
            <person name="Scarpelli C."/>
            <person name="Schachter V."/>
            <person name="Sperling L."/>
            <person name="Meyer E."/>
            <person name="Cohen J."/>
            <person name="Wincker P."/>
        </authorList>
    </citation>
    <scope>NUCLEOTIDE SEQUENCE [LARGE SCALE GENOMIC DNA]</scope>
    <source>
        <strain evidence="2 3">Stock d4-2</strain>
    </source>
</reference>
<dbReference type="PANTHER" id="PTHR21601:SF0">
    <property type="entry name" value="PROTEIN SPA2-RELATED"/>
    <property type="match status" value="1"/>
</dbReference>
<dbReference type="AlphaFoldDB" id="A0C0F1"/>
<dbReference type="Gene3D" id="1.10.287.1490">
    <property type="match status" value="1"/>
</dbReference>
<dbReference type="InParanoid" id="A0C0F1"/>
<evidence type="ECO:0000313" key="2">
    <source>
        <dbReference type="EMBL" id="CAK64268.1"/>
    </source>
</evidence>
<protein>
    <recommendedName>
        <fullName evidence="4">Kinesin motor domain-containing protein</fullName>
    </recommendedName>
</protein>
<accession>A0C0F1</accession>
<sequence length="1241" mass="147141">MSTELDGLKSEVNDLKEMVEMLESEVQSKEDEIKVIKTNLQKKDQEIASLKIKLAGIDSQTNETDHNQNQLDQLQGQIVSLQQQLSELKHQIDDKNLEIEVLKHDHDEELNNLINQKKETQEQSQTDGEIEKLQNIISQLQQEKNELTIQYNLLISKTQYRKEYSKQNQQLLLNSQKIESKNNENSADLIQQQQDEVKYQINKTSQLKFSVVQLETHEQENHQLEGDAVQLKLNQANQLDNLGTLLNPMESPRYDQNSQNNEELEQLQNTITDLQKEDQASKAKIEALCEEIKQLKQQLQQLSQHNQELQLDLEQKKIEFNEESAKLSSLEDELIAYEQKYADAIQNKQKISTEYQLAQQSLQQLEMLQQDNVQLQLLLNSKSEELEELKMHNKFETQYLELKEDFEQFKEFVQEQFHQKDETLTQQAQQLLDYDTCKEQLIMLNQQCELLQEQLNRQKENNEQLQDQYQNSLQQIQQFNTNNLQFSDIQSQNQFLKQEIETLKLDNLAKLEVIADLETQLKIQQQLGEESPLKLQKLQSEFSENRSEYLSHKEQCQREIHQYKQEKALLQSDLQNLKEMIDALLSQNTQYQPKGKTVEEYYKKLLDFTSDDKQDHQEEELVQLKQQLQLFLDKSFADQQCQIKPEINEQEILTEQIELQEKNTQTEQIESSLSGSMWLNNDTINSKEDQYQQMKKKNEDLDQLLKNYEKEVSSLKQQHKLLQKKLETNQKPNPQERLGKRVSLFEQSQPRKSKQLHLNLCESQQIDDQQRENVFMKELIENLKKDNKQLSLQNEDLQQQLNEIKQLQEKNQEEQNRLEEQLQSQILLNQTRNKSVDNNQTIISQINNTMIQLNQIEIFLVVKSQKNFQFPYIEFNRKQIKFYSQGKTRIEKQIYETFTFDDVFLDIQKVRQYFQFYGKISLDQSRMFLIVGQQKTQKKFLLLMFLDLYYNSIKEQKLKQNLKIRLQIQYQERIGNNWSTLDQLSSDLQISNENVNSSLQQLDLTIQNIKFYLYGKSQQAKILGKEKIRQLTITYSIIFKEQTYTQQFIITTIPVVPRSQFAQFLKRICNHTATTQFKYYCLLTVNPILLHYNQTVDIMYLAKMVYAQNNQEDLNKQMKIDDESVRQVRQANGQVILKNQEIDILKRQAEHFKKQYNDVLTKQEAKQQLYQQIQIQLQNVVVDIKLKMSQSRNHKTNKTPCPESQFYEKLIAQLENLSRKLSPIQQVLNTDRSISPSIQNQ</sequence>
<keyword evidence="3" id="KW-1185">Reference proteome</keyword>
<feature type="coiled-coil region" evidence="1">
    <location>
        <begin position="684"/>
        <end position="725"/>
    </location>
</feature>
<proteinExistence type="predicted"/>
<evidence type="ECO:0008006" key="4">
    <source>
        <dbReference type="Google" id="ProtNLM"/>
    </source>
</evidence>
<name>A0C0F1_PARTE</name>
<feature type="coiled-coil region" evidence="1">
    <location>
        <begin position="546"/>
        <end position="587"/>
    </location>
</feature>
<dbReference type="InterPro" id="IPR039892">
    <property type="entry name" value="Spa2/Sph1"/>
</dbReference>
<feature type="coiled-coil region" evidence="1">
    <location>
        <begin position="214"/>
        <end position="392"/>
    </location>
</feature>
<dbReference type="HOGENOM" id="CLU_289941_0_0_1"/>
<dbReference type="KEGG" id="ptm:GSPATT00006121001"/>
<dbReference type="OMA" id="FHQKDET"/>
<dbReference type="PANTHER" id="PTHR21601">
    <property type="entry name" value="SPA2 PROTEIN"/>
    <property type="match status" value="1"/>
</dbReference>
<dbReference type="EMBL" id="CT868030">
    <property type="protein sequence ID" value="CAK64268.1"/>
    <property type="molecule type" value="Genomic_DNA"/>
</dbReference>
<feature type="coiled-coil region" evidence="1">
    <location>
        <begin position="5"/>
        <end position="181"/>
    </location>
</feature>
<feature type="coiled-coil region" evidence="1">
    <location>
        <begin position="434"/>
        <end position="506"/>
    </location>
</feature>
<feature type="coiled-coil region" evidence="1">
    <location>
        <begin position="766"/>
        <end position="825"/>
    </location>
</feature>